<evidence type="ECO:0000313" key="1">
    <source>
        <dbReference type="EMBL" id="OXU25306.1"/>
    </source>
</evidence>
<proteinExistence type="predicted"/>
<comment type="caution">
    <text evidence="1">The sequence shown here is derived from an EMBL/GenBank/DDBJ whole genome shotgun (WGS) entry which is preliminary data.</text>
</comment>
<evidence type="ECO:0000313" key="2">
    <source>
        <dbReference type="Proteomes" id="UP000215335"/>
    </source>
</evidence>
<keyword evidence="2" id="KW-1185">Reference proteome</keyword>
<name>A0A232F390_9HYME</name>
<protein>
    <submittedName>
        <fullName evidence="1">Uncharacterized protein</fullName>
    </submittedName>
</protein>
<dbReference type="AlphaFoldDB" id="A0A232F390"/>
<gene>
    <name evidence="1" type="ORF">TSAR_002132</name>
</gene>
<dbReference type="Proteomes" id="UP000215335">
    <property type="component" value="Unassembled WGS sequence"/>
</dbReference>
<accession>A0A232F390</accession>
<dbReference type="EMBL" id="NNAY01001059">
    <property type="protein sequence ID" value="OXU25306.1"/>
    <property type="molecule type" value="Genomic_DNA"/>
</dbReference>
<organism evidence="1 2">
    <name type="scientific">Trichomalopsis sarcophagae</name>
    <dbReference type="NCBI Taxonomy" id="543379"/>
    <lineage>
        <taxon>Eukaryota</taxon>
        <taxon>Metazoa</taxon>
        <taxon>Ecdysozoa</taxon>
        <taxon>Arthropoda</taxon>
        <taxon>Hexapoda</taxon>
        <taxon>Insecta</taxon>
        <taxon>Pterygota</taxon>
        <taxon>Neoptera</taxon>
        <taxon>Endopterygota</taxon>
        <taxon>Hymenoptera</taxon>
        <taxon>Apocrita</taxon>
        <taxon>Proctotrupomorpha</taxon>
        <taxon>Chalcidoidea</taxon>
        <taxon>Pteromalidae</taxon>
        <taxon>Pteromalinae</taxon>
        <taxon>Trichomalopsis</taxon>
    </lineage>
</organism>
<sequence>MPSSNSVFYSPMSLIKINKNHEHFLSTPWLHNTEGRLSHPGAARKAIISIYSIFSITVKDEKQFGLQVMHLPFNFNNSLLMKDAKPRAIFTDYSKKAPIQSELHLSIKDVP</sequence>
<reference evidence="1 2" key="1">
    <citation type="journal article" date="2017" name="Curr. Biol.">
        <title>The Evolution of Venom by Co-option of Single-Copy Genes.</title>
        <authorList>
            <person name="Martinson E.O."/>
            <person name="Mrinalini"/>
            <person name="Kelkar Y.D."/>
            <person name="Chang C.H."/>
            <person name="Werren J.H."/>
        </authorList>
    </citation>
    <scope>NUCLEOTIDE SEQUENCE [LARGE SCALE GENOMIC DNA]</scope>
    <source>
        <strain evidence="1 2">Alberta</strain>
        <tissue evidence="1">Whole body</tissue>
    </source>
</reference>